<name>A0A2M8KK18_9BACT</name>
<accession>A0A2M8KK18</accession>
<dbReference type="AlphaFoldDB" id="A0A2M8KK18"/>
<dbReference type="EMBL" id="PFEB01000051">
    <property type="protein sequence ID" value="PJE60251.1"/>
    <property type="molecule type" value="Genomic_DNA"/>
</dbReference>
<proteinExistence type="predicted"/>
<dbReference type="Proteomes" id="UP000231434">
    <property type="component" value="Unassembled WGS sequence"/>
</dbReference>
<comment type="caution">
    <text evidence="1">The sequence shown here is derived from an EMBL/GenBank/DDBJ whole genome shotgun (WGS) entry which is preliminary data.</text>
</comment>
<sequence>MAERAPRRLIIPEYARLWFYNQTEKMAFRYIRSLYPISPQQTAEDITCSRLPKAGVSVNNLIVDATDCAYRYGVEDRYLNNIPIPWTSSVPRMLAMARTLGQVLSPEQQLTVDDMLYILAVGEFVESHKITKAFAKKPIRSGCMEKPTSCRTYFPLEIKSAKEAGNHAKRAYKLLRLRKALVSQKEKLNLPTKGRLEELVIFQE</sequence>
<reference evidence="2" key="1">
    <citation type="submission" date="2017-09" db="EMBL/GenBank/DDBJ databases">
        <title>Depth-based differentiation of microbial function through sediment-hosted aquifers and enrichment of novel symbionts in the deep terrestrial subsurface.</title>
        <authorList>
            <person name="Probst A.J."/>
            <person name="Ladd B."/>
            <person name="Jarett J.K."/>
            <person name="Geller-Mcgrath D.E."/>
            <person name="Sieber C.M.K."/>
            <person name="Emerson J.B."/>
            <person name="Anantharaman K."/>
            <person name="Thomas B.C."/>
            <person name="Malmstrom R."/>
            <person name="Stieglmeier M."/>
            <person name="Klingl A."/>
            <person name="Woyke T."/>
            <person name="Ryan C.M."/>
            <person name="Banfield J.F."/>
        </authorList>
    </citation>
    <scope>NUCLEOTIDE SEQUENCE [LARGE SCALE GENOMIC DNA]</scope>
</reference>
<evidence type="ECO:0000313" key="2">
    <source>
        <dbReference type="Proteomes" id="UP000231434"/>
    </source>
</evidence>
<evidence type="ECO:0000313" key="1">
    <source>
        <dbReference type="EMBL" id="PJE60251.1"/>
    </source>
</evidence>
<protein>
    <submittedName>
        <fullName evidence="1">Uncharacterized protein</fullName>
    </submittedName>
</protein>
<organism evidence="1 2">
    <name type="scientific">Candidatus Roizmanbacteria bacterium CG10_big_fil_rev_8_21_14_0_10_36_26</name>
    <dbReference type="NCBI Taxonomy" id="1974851"/>
    <lineage>
        <taxon>Bacteria</taxon>
        <taxon>Candidatus Roizmaniibacteriota</taxon>
    </lineage>
</organism>
<gene>
    <name evidence="1" type="ORF">COU86_05380</name>
</gene>